<dbReference type="GO" id="GO:0016746">
    <property type="term" value="F:acyltransferase activity"/>
    <property type="evidence" value="ECO:0007669"/>
    <property type="project" value="UniProtKB-KW"/>
</dbReference>
<comment type="caution">
    <text evidence="8">The sequence shown here is derived from an EMBL/GenBank/DDBJ whole genome shotgun (WGS) entry which is preliminary data.</text>
</comment>
<dbReference type="EC" id="2.3.1.-" evidence="4"/>
<dbReference type="OrthoDB" id="9804723at2"/>
<dbReference type="CDD" id="cd06849">
    <property type="entry name" value="lipoyl_domain"/>
    <property type="match status" value="1"/>
</dbReference>
<evidence type="ECO:0000313" key="9">
    <source>
        <dbReference type="Proteomes" id="UP000216998"/>
    </source>
</evidence>
<organism evidence="8 9">
    <name type="scientific">Niveispirillum lacus</name>
    <dbReference type="NCBI Taxonomy" id="1981099"/>
    <lineage>
        <taxon>Bacteria</taxon>
        <taxon>Pseudomonadati</taxon>
        <taxon>Pseudomonadota</taxon>
        <taxon>Alphaproteobacteria</taxon>
        <taxon>Rhodospirillales</taxon>
        <taxon>Azospirillaceae</taxon>
        <taxon>Niveispirillum</taxon>
    </lineage>
</organism>
<dbReference type="GO" id="GO:0006086">
    <property type="term" value="P:pyruvate decarboxylation to acetyl-CoA"/>
    <property type="evidence" value="ECO:0007669"/>
    <property type="project" value="InterPro"/>
</dbReference>
<dbReference type="InterPro" id="IPR001078">
    <property type="entry name" value="2-oxoacid_DH_actylTfrase"/>
</dbReference>
<evidence type="ECO:0000259" key="6">
    <source>
        <dbReference type="PROSITE" id="PS50968"/>
    </source>
</evidence>
<dbReference type="InterPro" id="IPR045257">
    <property type="entry name" value="E2/Pdx1"/>
</dbReference>
<dbReference type="PROSITE" id="PS51826">
    <property type="entry name" value="PSBD"/>
    <property type="match status" value="3"/>
</dbReference>
<dbReference type="Gene3D" id="3.30.559.10">
    <property type="entry name" value="Chloramphenicol acetyltransferase-like domain"/>
    <property type="match status" value="1"/>
</dbReference>
<sequence length="593" mass="61393">MSPAPPRLRPLFARCWLMAEIHPITLPKWGIEMSEGTVANWHMAVGTRAEKGAELVDIETEKIVNTLDLEVGGTLRRQLAQPGDVLPVGALIAVLADAAVPDSAIDAFVAAYKPIDVSFEPKEEGGAPSASSTEIASSLPRESGDAGATSPTVGASGPWTPAFAGEAAKSDVPVAPPLDPAILSARNEAAHASPLARRLANKLGIDLSTLTGTGQKGRISQEDVEKAAASRGSASPAPAPAAEPAAQPQPTGPEPHASPIAQKFARKLGMRLHGITGTGARGRVSLADVQAAAKARGLLAVPAPVVVASPAPAAGPAARKLAGDLGVDLSTVTPTGPKGHATKQDVRDAADRAAAPTAPVPAPDTAYDLLPMTGMRRAIATALVNAKQTIPHFYLTSDVTVDALLSFREQVNARANSPRKLSVNDLLIKAAALALMDVPDVNVHWAEDGIRRFRTADISVAVAVEGGLLTPVVRGADRLDPWSIAAKAADLADRARKRTLAREEISGGSFTISNLGMFGIRQFQAIINPPQGAILAVGTTRREARETADGGVRFASVMSLTLSCDHRAVDGALGAKFLAALGRRLEDPIGLVL</sequence>
<comment type="cofactor">
    <cofactor evidence="1 4">
        <name>(R)-lipoate</name>
        <dbReference type="ChEBI" id="CHEBI:83088"/>
    </cofactor>
</comment>
<evidence type="ECO:0000256" key="2">
    <source>
        <dbReference type="ARBA" id="ARBA00007317"/>
    </source>
</evidence>
<feature type="domain" description="Peripheral subunit-binding (PSBD)" evidence="7">
    <location>
        <begin position="313"/>
        <end position="350"/>
    </location>
</feature>
<dbReference type="EMBL" id="NOXU01000023">
    <property type="protein sequence ID" value="OYQ36151.1"/>
    <property type="molecule type" value="Genomic_DNA"/>
</dbReference>
<accession>A0A255Z3Z9</accession>
<evidence type="ECO:0000259" key="7">
    <source>
        <dbReference type="PROSITE" id="PS51826"/>
    </source>
</evidence>
<feature type="region of interest" description="Disordered" evidence="5">
    <location>
        <begin position="330"/>
        <end position="360"/>
    </location>
</feature>
<evidence type="ECO:0000256" key="4">
    <source>
        <dbReference type="RuleBase" id="RU003423"/>
    </source>
</evidence>
<dbReference type="InterPro" id="IPR000089">
    <property type="entry name" value="Biotin_lipoyl"/>
</dbReference>
<feature type="compositionally biased region" description="Basic and acidic residues" evidence="5">
    <location>
        <begin position="342"/>
        <end position="351"/>
    </location>
</feature>
<dbReference type="SUPFAM" id="SSF52777">
    <property type="entry name" value="CoA-dependent acyltransferases"/>
    <property type="match status" value="1"/>
</dbReference>
<name>A0A255Z3Z9_9PROT</name>
<dbReference type="PROSITE" id="PS50968">
    <property type="entry name" value="BIOTINYL_LIPOYL"/>
    <property type="match status" value="1"/>
</dbReference>
<evidence type="ECO:0000256" key="1">
    <source>
        <dbReference type="ARBA" id="ARBA00001938"/>
    </source>
</evidence>
<feature type="compositionally biased region" description="Low complexity" evidence="5">
    <location>
        <begin position="229"/>
        <end position="249"/>
    </location>
</feature>
<dbReference type="Pfam" id="PF02817">
    <property type="entry name" value="E3_binding"/>
    <property type="match status" value="3"/>
</dbReference>
<feature type="region of interest" description="Disordered" evidence="5">
    <location>
        <begin position="208"/>
        <end position="258"/>
    </location>
</feature>
<dbReference type="PANTHER" id="PTHR23151">
    <property type="entry name" value="DIHYDROLIPOAMIDE ACETYL/SUCCINYL-TRANSFERASE-RELATED"/>
    <property type="match status" value="1"/>
</dbReference>
<comment type="similarity">
    <text evidence="2 4">Belongs to the 2-oxoacid dehydrogenase family.</text>
</comment>
<feature type="domain" description="Lipoyl-binding" evidence="6">
    <location>
        <begin position="21"/>
        <end position="96"/>
    </location>
</feature>
<gene>
    <name evidence="8" type="ORF">CHU95_04975</name>
</gene>
<dbReference type="Pfam" id="PF00198">
    <property type="entry name" value="2-oxoacid_dh"/>
    <property type="match status" value="1"/>
</dbReference>
<evidence type="ECO:0000256" key="3">
    <source>
        <dbReference type="ARBA" id="ARBA00022823"/>
    </source>
</evidence>
<dbReference type="SUPFAM" id="SSF47005">
    <property type="entry name" value="Peripheral subunit-binding domain of 2-oxo acid dehydrogenase complex"/>
    <property type="match status" value="3"/>
</dbReference>
<feature type="compositionally biased region" description="Basic and acidic residues" evidence="5">
    <location>
        <begin position="219"/>
        <end position="228"/>
    </location>
</feature>
<dbReference type="InterPro" id="IPR023213">
    <property type="entry name" value="CAT-like_dom_sf"/>
</dbReference>
<feature type="region of interest" description="Disordered" evidence="5">
    <location>
        <begin position="120"/>
        <end position="162"/>
    </location>
</feature>
<keyword evidence="4" id="KW-0012">Acyltransferase</keyword>
<dbReference type="SUPFAM" id="SSF51230">
    <property type="entry name" value="Single hybrid motif"/>
    <property type="match status" value="1"/>
</dbReference>
<reference evidence="8 9" key="1">
    <citation type="submission" date="2017-07" db="EMBL/GenBank/DDBJ databases">
        <title>Niveispirillum cyanobacteriorum sp. nov., isolated from cyanobacterial aggregates in a eutrophic lake.</title>
        <authorList>
            <person name="Cai H."/>
        </authorList>
    </citation>
    <scope>NUCLEOTIDE SEQUENCE [LARGE SCALE GENOMIC DNA]</scope>
    <source>
        <strain evidence="9">TH1-14</strain>
    </source>
</reference>
<dbReference type="InterPro" id="IPR036625">
    <property type="entry name" value="E3-bd_dom_sf"/>
</dbReference>
<dbReference type="InterPro" id="IPR011053">
    <property type="entry name" value="Single_hybrid_motif"/>
</dbReference>
<feature type="domain" description="Peripheral subunit-binding (PSBD)" evidence="7">
    <location>
        <begin position="191"/>
        <end position="228"/>
    </location>
</feature>
<evidence type="ECO:0000313" key="8">
    <source>
        <dbReference type="EMBL" id="OYQ36151.1"/>
    </source>
</evidence>
<protein>
    <recommendedName>
        <fullName evidence="4">Dihydrolipoamide acetyltransferase component of pyruvate dehydrogenase complex</fullName>
        <ecNumber evidence="4">2.3.1.-</ecNumber>
    </recommendedName>
</protein>
<dbReference type="PANTHER" id="PTHR23151:SF75">
    <property type="entry name" value="DIHYDROLIPOYLLYSINE-RESIDUE ACETYLTRANSFERASE COMPONENT 5 OF PYRUVATE DEHYDROGENASE COMPLEX, CHLOROPLASTIC"/>
    <property type="match status" value="1"/>
</dbReference>
<evidence type="ECO:0000256" key="5">
    <source>
        <dbReference type="SAM" id="MobiDB-lite"/>
    </source>
</evidence>
<dbReference type="Pfam" id="PF00364">
    <property type="entry name" value="Biotin_lipoyl"/>
    <property type="match status" value="1"/>
</dbReference>
<feature type="domain" description="Peripheral subunit-binding (PSBD)" evidence="7">
    <location>
        <begin position="256"/>
        <end position="293"/>
    </location>
</feature>
<dbReference type="Proteomes" id="UP000216998">
    <property type="component" value="Unassembled WGS sequence"/>
</dbReference>
<keyword evidence="9" id="KW-1185">Reference proteome</keyword>
<keyword evidence="3 4" id="KW-0450">Lipoyl</keyword>
<dbReference type="AlphaFoldDB" id="A0A255Z3Z9"/>
<dbReference type="Gene3D" id="4.10.320.10">
    <property type="entry name" value="E3-binding domain"/>
    <property type="match status" value="3"/>
</dbReference>
<dbReference type="GO" id="GO:0045254">
    <property type="term" value="C:pyruvate dehydrogenase complex"/>
    <property type="evidence" value="ECO:0007669"/>
    <property type="project" value="InterPro"/>
</dbReference>
<dbReference type="Gene3D" id="2.40.50.100">
    <property type="match status" value="1"/>
</dbReference>
<keyword evidence="4" id="KW-0808">Transferase</keyword>
<proteinExistence type="inferred from homology"/>
<dbReference type="InterPro" id="IPR004167">
    <property type="entry name" value="PSBD"/>
</dbReference>